<gene>
    <name evidence="1" type="ORF">BD311DRAFT_566635</name>
</gene>
<sequence>MQLPLLTPGSPRILLPTLRVQNVTQTPYPPLTFESFFSPTDSELDVRRDIALLSYLLSSTKIEGRRSAVDAKAHSALDLWTYLAVIMNSPYDKAENKDIAVTGRIDRDTITAALVARSTSPHRLAPDTPPLQIKSLKPGSPEDGAALLREAFLNPKPDSVECHIRDVITTSPILPLRPLLRCINTRGSKSPVSSFSSRNVAASNFTLILPMADACGLRIPPHTRVVRVGSQPIPPSSGPRVARLLGADLEEEVSALASAGPPSVVGVPKSVYRWTGERIAVGRDVGPVSGSHGQVQSSMRSFRMASSRSFSRMVLPGICR</sequence>
<reference evidence="1" key="1">
    <citation type="submission" date="2019-01" db="EMBL/GenBank/DDBJ databases">
        <title>Draft genome sequences of three monokaryotic isolates of the white-rot basidiomycete fungus Dichomitus squalens.</title>
        <authorList>
            <consortium name="DOE Joint Genome Institute"/>
            <person name="Lopez S.C."/>
            <person name="Andreopoulos B."/>
            <person name="Pangilinan J."/>
            <person name="Lipzen A."/>
            <person name="Riley R."/>
            <person name="Ahrendt S."/>
            <person name="Ng V."/>
            <person name="Barry K."/>
            <person name="Daum C."/>
            <person name="Grigoriev I.V."/>
            <person name="Hilden K.S."/>
            <person name="Makela M.R."/>
            <person name="de Vries R.P."/>
        </authorList>
    </citation>
    <scope>NUCLEOTIDE SEQUENCE [LARGE SCALE GENOMIC DNA]</scope>
    <source>
        <strain evidence="1">OM18370.1</strain>
    </source>
</reference>
<name>A0A4V2JZA3_9APHY</name>
<proteinExistence type="predicted"/>
<dbReference type="AlphaFoldDB" id="A0A4V2JZA3"/>
<evidence type="ECO:0000313" key="1">
    <source>
        <dbReference type="EMBL" id="TBU24223.1"/>
    </source>
</evidence>
<accession>A0A4V2JZA3</accession>
<dbReference type="EMBL" id="ML143484">
    <property type="protein sequence ID" value="TBU24223.1"/>
    <property type="molecule type" value="Genomic_DNA"/>
</dbReference>
<organism evidence="1">
    <name type="scientific">Dichomitus squalens</name>
    <dbReference type="NCBI Taxonomy" id="114155"/>
    <lineage>
        <taxon>Eukaryota</taxon>
        <taxon>Fungi</taxon>
        <taxon>Dikarya</taxon>
        <taxon>Basidiomycota</taxon>
        <taxon>Agaricomycotina</taxon>
        <taxon>Agaricomycetes</taxon>
        <taxon>Polyporales</taxon>
        <taxon>Polyporaceae</taxon>
        <taxon>Dichomitus</taxon>
    </lineage>
</organism>
<dbReference type="Proteomes" id="UP000292957">
    <property type="component" value="Unassembled WGS sequence"/>
</dbReference>
<protein>
    <submittedName>
        <fullName evidence="1">Uncharacterized protein</fullName>
    </submittedName>
</protein>